<dbReference type="InterPro" id="IPR007712">
    <property type="entry name" value="RelE/ParE_toxin"/>
</dbReference>
<name>A0ABY7C1H5_9HYPH</name>
<dbReference type="EMBL" id="CP114029">
    <property type="protein sequence ID" value="WAP69714.1"/>
    <property type="molecule type" value="Genomic_DNA"/>
</dbReference>
<reference evidence="2" key="1">
    <citation type="submission" date="2022-12" db="EMBL/GenBank/DDBJ databases">
        <title>Jiella pelagia sp. nov., isolated from phosphonate enriched culture of Northwest Pacific surface seawater.</title>
        <authorList>
            <person name="Shin D.Y."/>
            <person name="Hwang C.Y."/>
        </authorList>
    </citation>
    <scope>NUCLEOTIDE SEQUENCE</scope>
    <source>
        <strain evidence="2">HL-NP1</strain>
    </source>
</reference>
<evidence type="ECO:0000313" key="3">
    <source>
        <dbReference type="Proteomes" id="UP001164020"/>
    </source>
</evidence>
<dbReference type="Proteomes" id="UP001164020">
    <property type="component" value="Chromosome"/>
</dbReference>
<dbReference type="Pfam" id="PF05016">
    <property type="entry name" value="ParE_toxin"/>
    <property type="match status" value="1"/>
</dbReference>
<dbReference type="InterPro" id="IPR035093">
    <property type="entry name" value="RelE/ParE_toxin_dom_sf"/>
</dbReference>
<dbReference type="RefSeq" id="WP_268882147.1">
    <property type="nucleotide sequence ID" value="NZ_CP114029.1"/>
</dbReference>
<organism evidence="2 3">
    <name type="scientific">Jiella pelagia</name>
    <dbReference type="NCBI Taxonomy" id="2986949"/>
    <lineage>
        <taxon>Bacteria</taxon>
        <taxon>Pseudomonadati</taxon>
        <taxon>Pseudomonadota</taxon>
        <taxon>Alphaproteobacteria</taxon>
        <taxon>Hyphomicrobiales</taxon>
        <taxon>Aurantimonadaceae</taxon>
        <taxon>Jiella</taxon>
    </lineage>
</organism>
<protein>
    <submittedName>
        <fullName evidence="2">Type II toxin-antitoxin system RelE/ParE family toxin</fullName>
    </submittedName>
</protein>
<sequence length="101" mass="11338">MDVVVTPSAIADLENLHRYIAGESSEDRADSYIARIQVYLERLAAFPKRGTAHDELLDGLRTVGFERRATIAFVVTDKTVYIQGVFYAGRDWRAQFQPSGS</sequence>
<dbReference type="Gene3D" id="3.30.2310.20">
    <property type="entry name" value="RelE-like"/>
    <property type="match status" value="1"/>
</dbReference>
<proteinExistence type="predicted"/>
<keyword evidence="3" id="KW-1185">Reference proteome</keyword>
<gene>
    <name evidence="2" type="ORF">OH818_05770</name>
</gene>
<evidence type="ECO:0000256" key="1">
    <source>
        <dbReference type="ARBA" id="ARBA00022649"/>
    </source>
</evidence>
<accession>A0ABY7C1H5</accession>
<evidence type="ECO:0000313" key="2">
    <source>
        <dbReference type="EMBL" id="WAP69714.1"/>
    </source>
</evidence>
<keyword evidence="1" id="KW-1277">Toxin-antitoxin system</keyword>